<dbReference type="PANTHER" id="PTHR44145">
    <property type="entry name" value="DNAJ HOMOLOG SUBFAMILY A MEMBER 3, MITOCHONDRIAL"/>
    <property type="match status" value="1"/>
</dbReference>
<dbReference type="SUPFAM" id="SSF46565">
    <property type="entry name" value="Chaperone J-domain"/>
    <property type="match status" value="1"/>
</dbReference>
<evidence type="ECO:0000259" key="3">
    <source>
        <dbReference type="PROSITE" id="PS50076"/>
    </source>
</evidence>
<reference evidence="4 5" key="1">
    <citation type="journal article" date="2011" name="Proc. Natl. Acad. Sci. U.S.A.">
        <title>Niche of harmful alga Aureococcus anophagefferens revealed through ecogenomics.</title>
        <authorList>
            <person name="Gobler C.J."/>
            <person name="Berry D.L."/>
            <person name="Dyhrman S.T."/>
            <person name="Wilhelm S.W."/>
            <person name="Salamov A."/>
            <person name="Lobanov A.V."/>
            <person name="Zhang Y."/>
            <person name="Collier J.L."/>
            <person name="Wurch L.L."/>
            <person name="Kustka A.B."/>
            <person name="Dill B.D."/>
            <person name="Shah M."/>
            <person name="VerBerkmoes N.C."/>
            <person name="Kuo A."/>
            <person name="Terry A."/>
            <person name="Pangilinan J."/>
            <person name="Lindquist E.A."/>
            <person name="Lucas S."/>
            <person name="Paulsen I.T."/>
            <person name="Hattenrath-Lehmann T.K."/>
            <person name="Talmage S.C."/>
            <person name="Walker E.A."/>
            <person name="Koch F."/>
            <person name="Burson A.M."/>
            <person name="Marcoval M.A."/>
            <person name="Tang Y.Z."/>
            <person name="Lecleir G.R."/>
            <person name="Coyne K.J."/>
            <person name="Berg G.M."/>
            <person name="Bertrand E.M."/>
            <person name="Saito M.A."/>
            <person name="Gladyshev V.N."/>
            <person name="Grigoriev I.V."/>
        </authorList>
    </citation>
    <scope>NUCLEOTIDE SEQUENCE [LARGE SCALE GENOMIC DNA]</scope>
    <source>
        <strain evidence="5">CCMP 1984</strain>
    </source>
</reference>
<organism evidence="5">
    <name type="scientific">Aureococcus anophagefferens</name>
    <name type="common">Harmful bloom alga</name>
    <dbReference type="NCBI Taxonomy" id="44056"/>
    <lineage>
        <taxon>Eukaryota</taxon>
        <taxon>Sar</taxon>
        <taxon>Stramenopiles</taxon>
        <taxon>Ochrophyta</taxon>
        <taxon>Pelagophyceae</taxon>
        <taxon>Pelagomonadales</taxon>
        <taxon>Pelagomonadaceae</taxon>
        <taxon>Aureococcus</taxon>
    </lineage>
</organism>
<feature type="non-terminal residue" evidence="4">
    <location>
        <position position="1"/>
    </location>
</feature>
<keyword evidence="1" id="KW-0143">Chaperone</keyword>
<dbReference type="InterPro" id="IPR036869">
    <property type="entry name" value="J_dom_sf"/>
</dbReference>
<dbReference type="PRINTS" id="PR00625">
    <property type="entry name" value="JDOMAIN"/>
</dbReference>
<dbReference type="Proteomes" id="UP000002729">
    <property type="component" value="Unassembled WGS sequence"/>
</dbReference>
<dbReference type="InParanoid" id="F0Y941"/>
<dbReference type="RefSeq" id="XP_009037122.1">
    <property type="nucleotide sequence ID" value="XM_009038874.1"/>
</dbReference>
<name>F0Y941_AURAN</name>
<evidence type="ECO:0000313" key="4">
    <source>
        <dbReference type="EMBL" id="EGB08406.1"/>
    </source>
</evidence>
<feature type="compositionally biased region" description="Gly residues" evidence="2">
    <location>
        <begin position="65"/>
        <end position="77"/>
    </location>
</feature>
<dbReference type="eggNOG" id="KOG0713">
    <property type="taxonomic scope" value="Eukaryota"/>
</dbReference>
<dbReference type="PROSITE" id="PS50076">
    <property type="entry name" value="DNAJ_2"/>
    <property type="match status" value="1"/>
</dbReference>
<evidence type="ECO:0000313" key="5">
    <source>
        <dbReference type="Proteomes" id="UP000002729"/>
    </source>
</evidence>
<dbReference type="CDD" id="cd06257">
    <property type="entry name" value="DnaJ"/>
    <property type="match status" value="1"/>
</dbReference>
<sequence length="88" mass="9217">VKKGCSDKELKKAYREAAKKYHPDKNVGDEQAAKKFALVAKAYEVLSDPEQKRIYDLGGEEALKRGGGNGGGGGGGFQQQSGGSPFGG</sequence>
<feature type="domain" description="J" evidence="3">
    <location>
        <begin position="1"/>
        <end position="59"/>
    </location>
</feature>
<gene>
    <name evidence="4" type="ORF">AURANDRAFT_9344</name>
</gene>
<protein>
    <recommendedName>
        <fullName evidence="3">J domain-containing protein</fullName>
    </recommendedName>
</protein>
<dbReference type="InterPro" id="IPR001623">
    <property type="entry name" value="DnaJ_domain"/>
</dbReference>
<dbReference type="InterPro" id="IPR018253">
    <property type="entry name" value="DnaJ_domain_CS"/>
</dbReference>
<dbReference type="OMA" id="MVAMIMS"/>
<dbReference type="KEGG" id="aaf:AURANDRAFT_9344"/>
<dbReference type="GeneID" id="20229385"/>
<dbReference type="Gene3D" id="1.10.287.110">
    <property type="entry name" value="DnaJ domain"/>
    <property type="match status" value="1"/>
</dbReference>
<feature type="region of interest" description="Disordered" evidence="2">
    <location>
        <begin position="59"/>
        <end position="88"/>
    </location>
</feature>
<proteinExistence type="predicted"/>
<evidence type="ECO:0000256" key="2">
    <source>
        <dbReference type="SAM" id="MobiDB-lite"/>
    </source>
</evidence>
<dbReference type="OrthoDB" id="41702at2759"/>
<dbReference type="PANTHER" id="PTHR44145:SF3">
    <property type="entry name" value="DNAJ HOMOLOG SUBFAMILY A MEMBER 3, MITOCHONDRIAL"/>
    <property type="match status" value="1"/>
</dbReference>
<dbReference type="InterPro" id="IPR051938">
    <property type="entry name" value="Apopto_cytoskel_mod"/>
</dbReference>
<feature type="non-terminal residue" evidence="4">
    <location>
        <position position="88"/>
    </location>
</feature>
<dbReference type="SMART" id="SM00271">
    <property type="entry name" value="DnaJ"/>
    <property type="match status" value="1"/>
</dbReference>
<dbReference type="EMBL" id="GL833128">
    <property type="protein sequence ID" value="EGB08406.1"/>
    <property type="molecule type" value="Genomic_DNA"/>
</dbReference>
<evidence type="ECO:0000256" key="1">
    <source>
        <dbReference type="ARBA" id="ARBA00023186"/>
    </source>
</evidence>
<dbReference type="Pfam" id="PF00226">
    <property type="entry name" value="DnaJ"/>
    <property type="match status" value="1"/>
</dbReference>
<accession>F0Y941</accession>
<dbReference type="AlphaFoldDB" id="F0Y941"/>
<dbReference type="PROSITE" id="PS00636">
    <property type="entry name" value="DNAJ_1"/>
    <property type="match status" value="1"/>
</dbReference>
<keyword evidence="5" id="KW-1185">Reference proteome</keyword>
<feature type="compositionally biased region" description="Low complexity" evidence="2">
    <location>
        <begin position="78"/>
        <end position="88"/>
    </location>
</feature>